<protein>
    <submittedName>
        <fullName evidence="2">Uncharacterized protein</fullName>
    </submittedName>
</protein>
<dbReference type="OrthoDB" id="6481263at2759"/>
<comment type="caution">
    <text evidence="2">The sequence shown here is derived from an EMBL/GenBank/DDBJ whole genome shotgun (WGS) entry which is preliminary data.</text>
</comment>
<sequence>MGQYALCVVLLCAFAFGYGLGRSNQTKIDTYVDQIVADANKQVVDNKLEPLHLKNFTFKIAKTGISNRDVKANITFGRFEGVSKLRRRGSCRLTVPPLPKGRSDLAPVANITINCNVTFSGVKALVTHGEYKGDTLSGTLKKFSTVTNIDSADMNVTFVGRSGLKGHLSLTVLDRVVLSTEFVNAKERPDLNKQRLKNFTDELNNRLAVQIFDFASDKYKKFLENATSRKILPYLV</sequence>
<evidence type="ECO:0000313" key="2">
    <source>
        <dbReference type="EMBL" id="OQR79744.1"/>
    </source>
</evidence>
<dbReference type="InParanoid" id="A0A1V9Y1X6"/>
<dbReference type="Gene3D" id="3.15.10.50">
    <property type="match status" value="1"/>
</dbReference>
<dbReference type="Proteomes" id="UP000192247">
    <property type="component" value="Unassembled WGS sequence"/>
</dbReference>
<feature type="signal peptide" evidence="1">
    <location>
        <begin position="1"/>
        <end position="21"/>
    </location>
</feature>
<evidence type="ECO:0000256" key="1">
    <source>
        <dbReference type="SAM" id="SignalP"/>
    </source>
</evidence>
<dbReference type="AlphaFoldDB" id="A0A1V9Y1X6"/>
<proteinExistence type="predicted"/>
<dbReference type="EMBL" id="MNPL01000749">
    <property type="protein sequence ID" value="OQR79744.1"/>
    <property type="molecule type" value="Genomic_DNA"/>
</dbReference>
<feature type="chain" id="PRO_5010718917" evidence="1">
    <location>
        <begin position="22"/>
        <end position="236"/>
    </location>
</feature>
<accession>A0A1V9Y1X6</accession>
<name>A0A1V9Y1X6_9ACAR</name>
<keyword evidence="1" id="KW-0732">Signal</keyword>
<organism evidence="2 3">
    <name type="scientific">Tropilaelaps mercedesae</name>
    <dbReference type="NCBI Taxonomy" id="418985"/>
    <lineage>
        <taxon>Eukaryota</taxon>
        <taxon>Metazoa</taxon>
        <taxon>Ecdysozoa</taxon>
        <taxon>Arthropoda</taxon>
        <taxon>Chelicerata</taxon>
        <taxon>Arachnida</taxon>
        <taxon>Acari</taxon>
        <taxon>Parasitiformes</taxon>
        <taxon>Mesostigmata</taxon>
        <taxon>Gamasina</taxon>
        <taxon>Dermanyssoidea</taxon>
        <taxon>Laelapidae</taxon>
        <taxon>Tropilaelaps</taxon>
    </lineage>
</organism>
<dbReference type="InterPro" id="IPR038602">
    <property type="entry name" value="Mite_allergen_7_sf"/>
</dbReference>
<keyword evidence="3" id="KW-1185">Reference proteome</keyword>
<reference evidence="2 3" key="1">
    <citation type="journal article" date="2017" name="Gigascience">
        <title>Draft genome of the honey bee ectoparasitic mite, Tropilaelaps mercedesae, is shaped by the parasitic life history.</title>
        <authorList>
            <person name="Dong X."/>
            <person name="Armstrong S.D."/>
            <person name="Xia D."/>
            <person name="Makepeace B.L."/>
            <person name="Darby A.C."/>
            <person name="Kadowaki T."/>
        </authorList>
    </citation>
    <scope>NUCLEOTIDE SEQUENCE [LARGE SCALE GENOMIC DNA]</scope>
    <source>
        <strain evidence="2">Wuxi-XJTLU</strain>
    </source>
</reference>
<evidence type="ECO:0000313" key="3">
    <source>
        <dbReference type="Proteomes" id="UP000192247"/>
    </source>
</evidence>
<gene>
    <name evidence="2" type="ORF">BIW11_05519</name>
</gene>